<dbReference type="InterPro" id="IPR020846">
    <property type="entry name" value="MFS_dom"/>
</dbReference>
<evidence type="ECO:0000259" key="7">
    <source>
        <dbReference type="PROSITE" id="PS50850"/>
    </source>
</evidence>
<proteinExistence type="predicted"/>
<feature type="transmembrane region" description="Helical" evidence="6">
    <location>
        <begin position="322"/>
        <end position="343"/>
    </location>
</feature>
<sequence length="558" mass="60881">MTLPQPKDVEAALHDQMNILPKARLIIVFVLLSLTLCVYCIDSTSIGQMLPSVAKDLRAQSTIGWAGISSLIANTVFQVLYGRLSDIFGRKLVYLSAIALLGVSALLSGFAVNSTMLYVARGLAGIAGGGISSLTQMIVSDVVSLERRGKYQGILGSMSGIGNLSGPVLGAVFAQRSAWRGLFFLLICPLSALCFAINWYVVPSVTPTADFRENVRKIDFYGTFTSAVAIIFLLYPICAGGSYLEWRSATAISMLTIGGVAAVAFIFIECKVARLPMLPPSLFKRLPTAVLLAQNFFYGIAYYTYLYYLPLYYQNVRNYTPLTSALLTIPLVLCQSLTSWLSGQYISRRNRYIEVLWFGFLVWTIGASLAAALFNRSIRPAAIIVIQCLVGLAIGCVLQTSLVAAQAHVSTSQRAVVISARNFLRSLGGAFGLAIAASVLQNVLQHSLPTEFKYLSDSSYATPDYSRYSHVDSERIRDAYAKASRSVFIMLAPVIGLCTIGCFFVRDVGLKKEDEEGGPLKAVLRELQTEAQTERMSPRASRTGSELRRLNRSSQDVP</sequence>
<dbReference type="AlphaFoldDB" id="A0A6A5YEX8"/>
<feature type="transmembrane region" description="Helical" evidence="6">
    <location>
        <begin position="179"/>
        <end position="201"/>
    </location>
</feature>
<evidence type="ECO:0000256" key="4">
    <source>
        <dbReference type="ARBA" id="ARBA00023136"/>
    </source>
</evidence>
<dbReference type="OrthoDB" id="10021397at2759"/>
<keyword evidence="2 6" id="KW-0812">Transmembrane</keyword>
<feature type="transmembrane region" description="Helical" evidence="6">
    <location>
        <begin position="423"/>
        <end position="444"/>
    </location>
</feature>
<evidence type="ECO:0000256" key="5">
    <source>
        <dbReference type="SAM" id="MobiDB-lite"/>
    </source>
</evidence>
<dbReference type="GO" id="GO:0022857">
    <property type="term" value="F:transmembrane transporter activity"/>
    <property type="evidence" value="ECO:0007669"/>
    <property type="project" value="InterPro"/>
</dbReference>
<feature type="transmembrane region" description="Helical" evidence="6">
    <location>
        <begin position="25"/>
        <end position="50"/>
    </location>
</feature>
<dbReference type="Gene3D" id="1.20.1250.20">
    <property type="entry name" value="MFS general substrate transporter like domains"/>
    <property type="match status" value="1"/>
</dbReference>
<keyword evidence="9" id="KW-1185">Reference proteome</keyword>
<feature type="transmembrane region" description="Helical" evidence="6">
    <location>
        <begin position="151"/>
        <end position="173"/>
    </location>
</feature>
<feature type="transmembrane region" description="Helical" evidence="6">
    <location>
        <begin position="380"/>
        <end position="402"/>
    </location>
</feature>
<accession>A0A6A5YEX8</accession>
<evidence type="ECO:0000256" key="2">
    <source>
        <dbReference type="ARBA" id="ARBA00022692"/>
    </source>
</evidence>
<feature type="compositionally biased region" description="Basic and acidic residues" evidence="5">
    <location>
        <begin position="528"/>
        <end position="537"/>
    </location>
</feature>
<evidence type="ECO:0000256" key="1">
    <source>
        <dbReference type="ARBA" id="ARBA00004141"/>
    </source>
</evidence>
<dbReference type="Gene3D" id="1.20.1720.10">
    <property type="entry name" value="Multidrug resistance protein D"/>
    <property type="match status" value="1"/>
</dbReference>
<evidence type="ECO:0000313" key="9">
    <source>
        <dbReference type="Proteomes" id="UP000799776"/>
    </source>
</evidence>
<dbReference type="GO" id="GO:0005886">
    <property type="term" value="C:plasma membrane"/>
    <property type="evidence" value="ECO:0007669"/>
    <property type="project" value="TreeGrafter"/>
</dbReference>
<feature type="transmembrane region" description="Helical" evidence="6">
    <location>
        <begin position="92"/>
        <end position="112"/>
    </location>
</feature>
<feature type="transmembrane region" description="Helical" evidence="6">
    <location>
        <begin position="249"/>
        <end position="268"/>
    </location>
</feature>
<dbReference type="InterPro" id="IPR036259">
    <property type="entry name" value="MFS_trans_sf"/>
</dbReference>
<gene>
    <name evidence="8" type="ORF">K490DRAFT_72152</name>
</gene>
<dbReference type="InterPro" id="IPR011701">
    <property type="entry name" value="MFS"/>
</dbReference>
<keyword evidence="4 6" id="KW-0472">Membrane</keyword>
<dbReference type="SUPFAM" id="SSF103473">
    <property type="entry name" value="MFS general substrate transporter"/>
    <property type="match status" value="1"/>
</dbReference>
<feature type="transmembrane region" description="Helical" evidence="6">
    <location>
        <begin position="221"/>
        <end position="243"/>
    </location>
</feature>
<reference evidence="8" key="1">
    <citation type="journal article" date="2020" name="Stud. Mycol.">
        <title>101 Dothideomycetes genomes: a test case for predicting lifestyles and emergence of pathogens.</title>
        <authorList>
            <person name="Haridas S."/>
            <person name="Albert R."/>
            <person name="Binder M."/>
            <person name="Bloem J."/>
            <person name="Labutti K."/>
            <person name="Salamov A."/>
            <person name="Andreopoulos B."/>
            <person name="Baker S."/>
            <person name="Barry K."/>
            <person name="Bills G."/>
            <person name="Bluhm B."/>
            <person name="Cannon C."/>
            <person name="Castanera R."/>
            <person name="Culley D."/>
            <person name="Daum C."/>
            <person name="Ezra D."/>
            <person name="Gonzalez J."/>
            <person name="Henrissat B."/>
            <person name="Kuo A."/>
            <person name="Liang C."/>
            <person name="Lipzen A."/>
            <person name="Lutzoni F."/>
            <person name="Magnuson J."/>
            <person name="Mondo S."/>
            <person name="Nolan M."/>
            <person name="Ohm R."/>
            <person name="Pangilinan J."/>
            <person name="Park H.-J."/>
            <person name="Ramirez L."/>
            <person name="Alfaro M."/>
            <person name="Sun H."/>
            <person name="Tritt A."/>
            <person name="Yoshinaga Y."/>
            <person name="Zwiers L.-H."/>
            <person name="Turgeon B."/>
            <person name="Goodwin S."/>
            <person name="Spatafora J."/>
            <person name="Crous P."/>
            <person name="Grigoriev I."/>
        </authorList>
    </citation>
    <scope>NUCLEOTIDE SEQUENCE</scope>
    <source>
        <strain evidence="8">CBS 121410</strain>
    </source>
</reference>
<feature type="transmembrane region" description="Helical" evidence="6">
    <location>
        <begin position="355"/>
        <end position="374"/>
    </location>
</feature>
<dbReference type="PANTHER" id="PTHR23501:SF78">
    <property type="entry name" value="MAJOR FACILITATOR SUPERFAMILY (MFS) PROFILE DOMAIN-CONTAINING PROTEIN-RELATED"/>
    <property type="match status" value="1"/>
</dbReference>
<evidence type="ECO:0000313" key="8">
    <source>
        <dbReference type="EMBL" id="KAF2089364.1"/>
    </source>
</evidence>
<dbReference type="PROSITE" id="PS50850">
    <property type="entry name" value="MFS"/>
    <property type="match status" value="1"/>
</dbReference>
<feature type="transmembrane region" description="Helical" evidence="6">
    <location>
        <begin position="289"/>
        <end position="310"/>
    </location>
</feature>
<organism evidence="8 9">
    <name type="scientific">Saccharata proteae CBS 121410</name>
    <dbReference type="NCBI Taxonomy" id="1314787"/>
    <lineage>
        <taxon>Eukaryota</taxon>
        <taxon>Fungi</taxon>
        <taxon>Dikarya</taxon>
        <taxon>Ascomycota</taxon>
        <taxon>Pezizomycotina</taxon>
        <taxon>Dothideomycetes</taxon>
        <taxon>Dothideomycetes incertae sedis</taxon>
        <taxon>Botryosphaeriales</taxon>
        <taxon>Saccharataceae</taxon>
        <taxon>Saccharata</taxon>
    </lineage>
</organism>
<feature type="transmembrane region" description="Helical" evidence="6">
    <location>
        <begin position="62"/>
        <end position="80"/>
    </location>
</feature>
<feature type="region of interest" description="Disordered" evidence="5">
    <location>
        <begin position="528"/>
        <end position="558"/>
    </location>
</feature>
<evidence type="ECO:0000256" key="3">
    <source>
        <dbReference type="ARBA" id="ARBA00022989"/>
    </source>
</evidence>
<protein>
    <submittedName>
        <fullName evidence="8">Putative MFS transporter</fullName>
    </submittedName>
</protein>
<feature type="domain" description="Major facilitator superfamily (MFS) profile" evidence="7">
    <location>
        <begin position="28"/>
        <end position="510"/>
    </location>
</feature>
<dbReference type="PANTHER" id="PTHR23501">
    <property type="entry name" value="MAJOR FACILITATOR SUPERFAMILY"/>
    <property type="match status" value="1"/>
</dbReference>
<keyword evidence="3 6" id="KW-1133">Transmembrane helix</keyword>
<dbReference type="EMBL" id="ML978714">
    <property type="protein sequence ID" value="KAF2089364.1"/>
    <property type="molecule type" value="Genomic_DNA"/>
</dbReference>
<feature type="transmembrane region" description="Helical" evidence="6">
    <location>
        <begin position="118"/>
        <end position="139"/>
    </location>
</feature>
<comment type="subcellular location">
    <subcellularLocation>
        <location evidence="1">Membrane</location>
        <topology evidence="1">Multi-pass membrane protein</topology>
    </subcellularLocation>
</comment>
<evidence type="ECO:0000256" key="6">
    <source>
        <dbReference type="SAM" id="Phobius"/>
    </source>
</evidence>
<name>A0A6A5YEX8_9PEZI</name>
<feature type="transmembrane region" description="Helical" evidence="6">
    <location>
        <begin position="487"/>
        <end position="505"/>
    </location>
</feature>
<dbReference type="Pfam" id="PF07690">
    <property type="entry name" value="MFS_1"/>
    <property type="match status" value="1"/>
</dbReference>
<dbReference type="Proteomes" id="UP000799776">
    <property type="component" value="Unassembled WGS sequence"/>
</dbReference>